<evidence type="ECO:0000259" key="10">
    <source>
        <dbReference type="PROSITE" id="PS51910"/>
    </source>
</evidence>
<dbReference type="Proteomes" id="UP001165740">
    <property type="component" value="Chromosome 17"/>
</dbReference>
<protein>
    <submittedName>
        <fullName evidence="12">Chitinase-3-like protein 1</fullName>
    </submittedName>
</protein>
<dbReference type="SUPFAM" id="SSF54556">
    <property type="entry name" value="Chitinase insertion domain"/>
    <property type="match status" value="1"/>
</dbReference>
<organism evidence="11 12">
    <name type="scientific">Biomphalaria glabrata</name>
    <name type="common">Bloodfluke planorb</name>
    <name type="synonym">Freshwater snail</name>
    <dbReference type="NCBI Taxonomy" id="6526"/>
    <lineage>
        <taxon>Eukaryota</taxon>
        <taxon>Metazoa</taxon>
        <taxon>Spiralia</taxon>
        <taxon>Lophotrochozoa</taxon>
        <taxon>Mollusca</taxon>
        <taxon>Gastropoda</taxon>
        <taxon>Heterobranchia</taxon>
        <taxon>Euthyneura</taxon>
        <taxon>Panpulmonata</taxon>
        <taxon>Hygrophila</taxon>
        <taxon>Lymnaeoidea</taxon>
        <taxon>Planorbidae</taxon>
        <taxon>Biomphalaria</taxon>
    </lineage>
</organism>
<evidence type="ECO:0000259" key="9">
    <source>
        <dbReference type="PROSITE" id="PS50940"/>
    </source>
</evidence>
<keyword evidence="5" id="KW-1015">Disulfide bond</keyword>
<evidence type="ECO:0000256" key="7">
    <source>
        <dbReference type="RuleBase" id="RU000489"/>
    </source>
</evidence>
<evidence type="ECO:0000256" key="2">
    <source>
        <dbReference type="ARBA" id="ARBA00022669"/>
    </source>
</evidence>
<dbReference type="InterPro" id="IPR002557">
    <property type="entry name" value="Chitin-bd_dom"/>
</dbReference>
<dbReference type="AlphaFoldDB" id="A0A9W2ZAX8"/>
<name>A0A9W2ZAX8_BIOGL</name>
<keyword evidence="3 8" id="KW-0732">Signal</keyword>
<dbReference type="GO" id="GO:0008061">
    <property type="term" value="F:chitin binding"/>
    <property type="evidence" value="ECO:0007669"/>
    <property type="project" value="UniProtKB-KW"/>
</dbReference>
<evidence type="ECO:0000313" key="12">
    <source>
        <dbReference type="RefSeq" id="XP_055872136.1"/>
    </source>
</evidence>
<proteinExistence type="inferred from homology"/>
<evidence type="ECO:0000256" key="1">
    <source>
        <dbReference type="ARBA" id="ARBA00009121"/>
    </source>
</evidence>
<dbReference type="PANTHER" id="PTHR11177">
    <property type="entry name" value="CHITINASE"/>
    <property type="match status" value="1"/>
</dbReference>
<dbReference type="SUPFAM" id="SSF57625">
    <property type="entry name" value="Invertebrate chitin-binding proteins"/>
    <property type="match status" value="1"/>
</dbReference>
<evidence type="ECO:0000256" key="8">
    <source>
        <dbReference type="SAM" id="SignalP"/>
    </source>
</evidence>
<keyword evidence="11" id="KW-1185">Reference proteome</keyword>
<dbReference type="InterPro" id="IPR001223">
    <property type="entry name" value="Glyco_hydro18_cat"/>
</dbReference>
<keyword evidence="4 7" id="KW-0378">Hydrolase</keyword>
<dbReference type="InterPro" id="IPR001579">
    <property type="entry name" value="Glyco_hydro_18_chit_AS"/>
</dbReference>
<evidence type="ECO:0000256" key="6">
    <source>
        <dbReference type="ARBA" id="ARBA00023295"/>
    </source>
</evidence>
<feature type="domain" description="GH18" evidence="10">
    <location>
        <begin position="30"/>
        <end position="402"/>
    </location>
</feature>
<accession>A0A9W2ZAX8</accession>
<dbReference type="GeneID" id="106070191"/>
<dbReference type="Gene3D" id="3.20.20.80">
    <property type="entry name" value="Glycosidases"/>
    <property type="match status" value="1"/>
</dbReference>
<dbReference type="Pfam" id="PF00704">
    <property type="entry name" value="Glyco_hydro_18"/>
    <property type="match status" value="1"/>
</dbReference>
<gene>
    <name evidence="12" type="primary">LOC106070191</name>
</gene>
<dbReference type="GO" id="GO:0005975">
    <property type="term" value="P:carbohydrate metabolic process"/>
    <property type="evidence" value="ECO:0007669"/>
    <property type="project" value="InterPro"/>
</dbReference>
<dbReference type="GO" id="GO:0004568">
    <property type="term" value="F:chitinase activity"/>
    <property type="evidence" value="ECO:0007669"/>
    <property type="project" value="UniProtKB-ARBA"/>
</dbReference>
<dbReference type="PANTHER" id="PTHR11177:SF317">
    <property type="entry name" value="CHITINASE 12-RELATED"/>
    <property type="match status" value="1"/>
</dbReference>
<dbReference type="InterPro" id="IPR029070">
    <property type="entry name" value="Chitinase_insertion_sf"/>
</dbReference>
<dbReference type="Pfam" id="PF01607">
    <property type="entry name" value="CBM_14"/>
    <property type="match status" value="1"/>
</dbReference>
<dbReference type="InterPro" id="IPR050314">
    <property type="entry name" value="Glycosyl_Hydrlase_18"/>
</dbReference>
<dbReference type="GO" id="GO:0005576">
    <property type="term" value="C:extracellular region"/>
    <property type="evidence" value="ECO:0007669"/>
    <property type="project" value="InterPro"/>
</dbReference>
<dbReference type="OrthoDB" id="76388at2759"/>
<evidence type="ECO:0000256" key="5">
    <source>
        <dbReference type="ARBA" id="ARBA00023157"/>
    </source>
</evidence>
<comment type="similarity">
    <text evidence="1">Belongs to the glycosyl hydrolase 18 family. Chitinase class II subfamily.</text>
</comment>
<dbReference type="GO" id="GO:0006032">
    <property type="term" value="P:chitin catabolic process"/>
    <property type="evidence" value="ECO:0007669"/>
    <property type="project" value="TreeGrafter"/>
</dbReference>
<dbReference type="InterPro" id="IPR017853">
    <property type="entry name" value="GH"/>
</dbReference>
<sequence>MDVSEYWIKRLLMTSSLFVLACLRCASCEKKLFCYYSSEAQYRTYPAKFQPSDIDVTLCTHIIFAFAEVKNAKLAPLNWNDQGPTGLYAQVTSLRTKNPELKILLAIGGWVAGYEQFYDVVESEQTISRFADNAITYLRDAGMDGLDVDWEFPGSRGSPGEDKYKFTLLLKTLFRKFRDEAVRTKRDRLLLTAAVAVGIEFIEPAYETTEIHKYVDFMLLMTYNFHGGWDNVTSHHSTVLPSQYDVGEETWLCQNWAVNFWLSQGVPKSKILLGLATYGMSFTLEDDRQNRLKAPVLDFGRGGQYTRQEGILAYFEICENVQRRGWKSYWINDQQAPYATSADQWVAYDDMASIKFKAEQMVNGYDLAGAFIWSVELDDFNGFCGSGKYPLLLALNDVIRRGNRAGLSPSEFQKLPDVVFPSSECAVLGMGLHSDSRNCRWFKLCSPVNGKFRMKTYRCPEGQSYNSTSRICDVSPYCF</sequence>
<keyword evidence="6 7" id="KW-0326">Glycosidase</keyword>
<keyword evidence="2" id="KW-0147">Chitin-binding</keyword>
<feature type="signal peptide" evidence="8">
    <location>
        <begin position="1"/>
        <end position="28"/>
    </location>
</feature>
<dbReference type="OMA" id="WINDQQA"/>
<dbReference type="PROSITE" id="PS01095">
    <property type="entry name" value="GH18_1"/>
    <property type="match status" value="1"/>
</dbReference>
<dbReference type="PROSITE" id="PS50940">
    <property type="entry name" value="CHIT_BIND_II"/>
    <property type="match status" value="1"/>
</dbReference>
<dbReference type="InterPro" id="IPR036508">
    <property type="entry name" value="Chitin-bd_dom_sf"/>
</dbReference>
<feature type="domain" description="Chitin-binding type-2" evidence="9">
    <location>
        <begin position="422"/>
        <end position="479"/>
    </location>
</feature>
<dbReference type="SMART" id="SM00636">
    <property type="entry name" value="Glyco_18"/>
    <property type="match status" value="1"/>
</dbReference>
<evidence type="ECO:0000313" key="11">
    <source>
        <dbReference type="Proteomes" id="UP001165740"/>
    </source>
</evidence>
<dbReference type="Gene3D" id="3.10.50.10">
    <property type="match status" value="1"/>
</dbReference>
<dbReference type="RefSeq" id="XP_055872136.1">
    <property type="nucleotide sequence ID" value="XM_056016161.1"/>
</dbReference>
<dbReference type="SUPFAM" id="SSF51445">
    <property type="entry name" value="(Trans)glycosidases"/>
    <property type="match status" value="1"/>
</dbReference>
<dbReference type="InterPro" id="IPR011583">
    <property type="entry name" value="Chitinase_II/V-like_cat"/>
</dbReference>
<feature type="chain" id="PRO_5040772695" evidence="8">
    <location>
        <begin position="29"/>
        <end position="479"/>
    </location>
</feature>
<reference evidence="12" key="1">
    <citation type="submission" date="2025-08" db="UniProtKB">
        <authorList>
            <consortium name="RefSeq"/>
        </authorList>
    </citation>
    <scope>IDENTIFICATION</scope>
</reference>
<evidence type="ECO:0000256" key="4">
    <source>
        <dbReference type="ARBA" id="ARBA00022801"/>
    </source>
</evidence>
<dbReference type="PROSITE" id="PS51910">
    <property type="entry name" value="GH18_2"/>
    <property type="match status" value="1"/>
</dbReference>
<dbReference type="FunFam" id="3.10.50.10:FF:000004">
    <property type="entry name" value="Chitinase 5"/>
    <property type="match status" value="1"/>
</dbReference>
<evidence type="ECO:0000256" key="3">
    <source>
        <dbReference type="ARBA" id="ARBA00022729"/>
    </source>
</evidence>